<gene>
    <name evidence="2" type="ORF">Q4Q39_17630</name>
</gene>
<evidence type="ECO:0000313" key="3">
    <source>
        <dbReference type="Proteomes" id="UP001176891"/>
    </source>
</evidence>
<protein>
    <submittedName>
        <fullName evidence="2">Uncharacterized protein</fullName>
    </submittedName>
</protein>
<comment type="caution">
    <text evidence="2">The sequence shown here is derived from an EMBL/GenBank/DDBJ whole genome shotgun (WGS) entry which is preliminary data.</text>
</comment>
<keyword evidence="1" id="KW-1133">Transmembrane helix</keyword>
<accession>A0ABT8X6Q9</accession>
<keyword evidence="1" id="KW-0472">Membrane</keyword>
<dbReference type="Proteomes" id="UP001176891">
    <property type="component" value="Unassembled WGS sequence"/>
</dbReference>
<feature type="non-terminal residue" evidence="2">
    <location>
        <position position="1"/>
    </location>
</feature>
<evidence type="ECO:0000256" key="1">
    <source>
        <dbReference type="SAM" id="Phobius"/>
    </source>
</evidence>
<dbReference type="EMBL" id="JAUOEM010000006">
    <property type="protein sequence ID" value="MDO5989229.1"/>
    <property type="molecule type" value="Genomic_DNA"/>
</dbReference>
<name>A0ABT8X6Q9_9FLAO</name>
<evidence type="ECO:0000313" key="2">
    <source>
        <dbReference type="EMBL" id="MDO5989229.1"/>
    </source>
</evidence>
<feature type="transmembrane region" description="Helical" evidence="1">
    <location>
        <begin position="36"/>
        <end position="53"/>
    </location>
</feature>
<sequence length="63" mass="7584">LPFRTEKLSPLAPMVLHSWESRSLPFLETLHRNMKGFLFLYVLSYTVIVRRFLETWKSLFVLK</sequence>
<keyword evidence="1" id="KW-0812">Transmembrane</keyword>
<proteinExistence type="predicted"/>
<keyword evidence="3" id="KW-1185">Reference proteome</keyword>
<organism evidence="2 3">
    <name type="scientific">Flavivirga amylovorans</name>
    <dbReference type="NCBI Taxonomy" id="870486"/>
    <lineage>
        <taxon>Bacteria</taxon>
        <taxon>Pseudomonadati</taxon>
        <taxon>Bacteroidota</taxon>
        <taxon>Flavobacteriia</taxon>
        <taxon>Flavobacteriales</taxon>
        <taxon>Flavobacteriaceae</taxon>
        <taxon>Flavivirga</taxon>
    </lineage>
</organism>
<reference evidence="2" key="1">
    <citation type="submission" date="2023-07" db="EMBL/GenBank/DDBJ databases">
        <title>Two novel species in the genus Flavivirga.</title>
        <authorList>
            <person name="Kwon K."/>
        </authorList>
    </citation>
    <scope>NUCLEOTIDE SEQUENCE</scope>
    <source>
        <strain evidence="2">KACC 14157</strain>
    </source>
</reference>